<dbReference type="InterPro" id="IPR012552">
    <property type="entry name" value="DVL"/>
</dbReference>
<keyword evidence="3" id="KW-1003">Cell membrane</keyword>
<protein>
    <submittedName>
        <fullName evidence="8">DVL10</fullName>
    </submittedName>
</protein>
<comment type="subcellular location">
    <subcellularLocation>
        <location evidence="1">Cell membrane</location>
        <topology evidence="1">Single-pass membrane protein</topology>
    </subcellularLocation>
</comment>
<evidence type="ECO:0000256" key="7">
    <source>
        <dbReference type="ARBA" id="ARBA00024340"/>
    </source>
</evidence>
<dbReference type="PANTHER" id="PTHR33102">
    <property type="entry name" value="DVL19-RELATED-RELATED"/>
    <property type="match status" value="1"/>
</dbReference>
<dbReference type="AlphaFoldDB" id="A0A0A0LWY9"/>
<evidence type="ECO:0000256" key="3">
    <source>
        <dbReference type="ARBA" id="ARBA00022475"/>
    </source>
</evidence>
<evidence type="ECO:0000256" key="1">
    <source>
        <dbReference type="ARBA" id="ARBA00004162"/>
    </source>
</evidence>
<evidence type="ECO:0000256" key="6">
    <source>
        <dbReference type="ARBA" id="ARBA00023136"/>
    </source>
</evidence>
<dbReference type="GO" id="GO:0048367">
    <property type="term" value="P:shoot system development"/>
    <property type="evidence" value="ECO:0007669"/>
    <property type="project" value="UniProtKB-ARBA"/>
</dbReference>
<name>A0A0A0LWY9_CUCSA</name>
<reference evidence="8 9" key="2">
    <citation type="journal article" date="2009" name="PLoS ONE">
        <title>An integrated genetic and cytogenetic map of the cucumber genome.</title>
        <authorList>
            <person name="Ren Y."/>
            <person name="Zhang Z."/>
            <person name="Liu J."/>
            <person name="Staub J.E."/>
            <person name="Han Y."/>
            <person name="Cheng Z."/>
            <person name="Li X."/>
            <person name="Lu J."/>
            <person name="Miao H."/>
            <person name="Kang H."/>
            <person name="Xie B."/>
            <person name="Gu X."/>
            <person name="Wang X."/>
            <person name="Du Y."/>
            <person name="Jin W."/>
            <person name="Huang S."/>
        </authorList>
    </citation>
    <scope>NUCLEOTIDE SEQUENCE [LARGE SCALE GENOMIC DNA]</scope>
    <source>
        <strain evidence="9">cv. 9930</strain>
    </source>
</reference>
<dbReference type="InterPro" id="IPR051525">
    <property type="entry name" value="DVL_RTFL_regulatory"/>
</dbReference>
<keyword evidence="4" id="KW-0812">Transmembrane</keyword>
<dbReference type="GO" id="GO:0008285">
    <property type="term" value="P:negative regulation of cell population proliferation"/>
    <property type="evidence" value="ECO:0007669"/>
    <property type="project" value="InterPro"/>
</dbReference>
<organism evidence="8 9">
    <name type="scientific">Cucumis sativus</name>
    <name type="common">Cucumber</name>
    <dbReference type="NCBI Taxonomy" id="3659"/>
    <lineage>
        <taxon>Eukaryota</taxon>
        <taxon>Viridiplantae</taxon>
        <taxon>Streptophyta</taxon>
        <taxon>Embryophyta</taxon>
        <taxon>Tracheophyta</taxon>
        <taxon>Spermatophyta</taxon>
        <taxon>Magnoliopsida</taxon>
        <taxon>eudicotyledons</taxon>
        <taxon>Gunneridae</taxon>
        <taxon>Pentapetalae</taxon>
        <taxon>rosids</taxon>
        <taxon>fabids</taxon>
        <taxon>Cucurbitales</taxon>
        <taxon>Cucurbitaceae</taxon>
        <taxon>Benincaseae</taxon>
        <taxon>Cucumis</taxon>
    </lineage>
</organism>
<keyword evidence="6" id="KW-0472">Membrane</keyword>
<keyword evidence="9" id="KW-1185">Reference proteome</keyword>
<keyword evidence="5" id="KW-1133">Transmembrane helix</keyword>
<evidence type="ECO:0000256" key="2">
    <source>
        <dbReference type="ARBA" id="ARBA00022473"/>
    </source>
</evidence>
<reference evidence="8 9" key="4">
    <citation type="journal article" date="2011" name="BMC Genomics">
        <title>RNA-Seq improves annotation of protein-coding genes in the cucumber genome.</title>
        <authorList>
            <person name="Li Z."/>
            <person name="Zhang Z."/>
            <person name="Yan P."/>
            <person name="Huang S."/>
            <person name="Fei Z."/>
            <person name="Lin K."/>
        </authorList>
    </citation>
    <scope>NUCLEOTIDE SEQUENCE [LARGE SCALE GENOMIC DNA]</scope>
    <source>
        <strain evidence="9">cv. 9930</strain>
    </source>
</reference>
<dbReference type="Pfam" id="PF08137">
    <property type="entry name" value="DVL"/>
    <property type="match status" value="1"/>
</dbReference>
<evidence type="ECO:0000256" key="5">
    <source>
        <dbReference type="ARBA" id="ARBA00022989"/>
    </source>
</evidence>
<accession>A0A0A0LWY9</accession>
<evidence type="ECO:0000313" key="9">
    <source>
        <dbReference type="Proteomes" id="UP000029981"/>
    </source>
</evidence>
<evidence type="ECO:0000256" key="4">
    <source>
        <dbReference type="ARBA" id="ARBA00022692"/>
    </source>
</evidence>
<dbReference type="Gramene" id="KGN65377">
    <property type="protein sequence ID" value="KGN65377"/>
    <property type="gene ID" value="Csa_1G391600"/>
</dbReference>
<reference evidence="8 9" key="1">
    <citation type="journal article" date="2009" name="Nat. Genet.">
        <title>The genome of the cucumber, Cucumis sativus L.</title>
        <authorList>
            <person name="Huang S."/>
            <person name="Li R."/>
            <person name="Zhang Z."/>
            <person name="Li L."/>
            <person name="Gu X."/>
            <person name="Fan W."/>
            <person name="Lucas W.J."/>
            <person name="Wang X."/>
            <person name="Xie B."/>
            <person name="Ni P."/>
            <person name="Ren Y."/>
            <person name="Zhu H."/>
            <person name="Li J."/>
            <person name="Lin K."/>
            <person name="Jin W."/>
            <person name="Fei Z."/>
            <person name="Li G."/>
            <person name="Staub J."/>
            <person name="Kilian A."/>
            <person name="van der Vossen E.A."/>
            <person name="Wu Y."/>
            <person name="Guo J."/>
            <person name="He J."/>
            <person name="Jia Z."/>
            <person name="Ren Y."/>
            <person name="Tian G."/>
            <person name="Lu Y."/>
            <person name="Ruan J."/>
            <person name="Qian W."/>
            <person name="Wang M."/>
            <person name="Huang Q."/>
            <person name="Li B."/>
            <person name="Xuan Z."/>
            <person name="Cao J."/>
            <person name="Asan"/>
            <person name="Wu Z."/>
            <person name="Zhang J."/>
            <person name="Cai Q."/>
            <person name="Bai Y."/>
            <person name="Zhao B."/>
            <person name="Han Y."/>
            <person name="Li Y."/>
            <person name="Li X."/>
            <person name="Wang S."/>
            <person name="Shi Q."/>
            <person name="Liu S."/>
            <person name="Cho W.K."/>
            <person name="Kim J.Y."/>
            <person name="Xu Y."/>
            <person name="Heller-Uszynska K."/>
            <person name="Miao H."/>
            <person name="Cheng Z."/>
            <person name="Zhang S."/>
            <person name="Wu J."/>
            <person name="Yang Y."/>
            <person name="Kang H."/>
            <person name="Li M."/>
            <person name="Liang H."/>
            <person name="Ren X."/>
            <person name="Shi Z."/>
            <person name="Wen M."/>
            <person name="Jian M."/>
            <person name="Yang H."/>
            <person name="Zhang G."/>
            <person name="Yang Z."/>
            <person name="Chen R."/>
            <person name="Liu S."/>
            <person name="Li J."/>
            <person name="Ma L."/>
            <person name="Liu H."/>
            <person name="Zhou Y."/>
            <person name="Zhao J."/>
            <person name="Fang X."/>
            <person name="Li G."/>
            <person name="Fang L."/>
            <person name="Li Y."/>
            <person name="Liu D."/>
            <person name="Zheng H."/>
            <person name="Zhang Y."/>
            <person name="Qin N."/>
            <person name="Li Z."/>
            <person name="Yang G."/>
            <person name="Yang S."/>
            <person name="Bolund L."/>
            <person name="Kristiansen K."/>
            <person name="Zheng H."/>
            <person name="Li S."/>
            <person name="Zhang X."/>
            <person name="Yang H."/>
            <person name="Wang J."/>
            <person name="Sun R."/>
            <person name="Zhang B."/>
            <person name="Jiang S."/>
            <person name="Wang J."/>
            <person name="Du Y."/>
            <person name="Li S."/>
        </authorList>
    </citation>
    <scope>NUCLEOTIDE SEQUENCE [LARGE SCALE GENOMIC DNA]</scope>
    <source>
        <strain evidence="9">cv. 9930</strain>
    </source>
</reference>
<reference evidence="8 9" key="3">
    <citation type="journal article" date="2010" name="BMC Genomics">
        <title>Transcriptome sequencing and comparative analysis of cucumber flowers with different sex types.</title>
        <authorList>
            <person name="Guo S."/>
            <person name="Zheng Y."/>
            <person name="Joung J.G."/>
            <person name="Liu S."/>
            <person name="Zhang Z."/>
            <person name="Crasta O.R."/>
            <person name="Sobral B.W."/>
            <person name="Xu Y."/>
            <person name="Huang S."/>
            <person name="Fei Z."/>
        </authorList>
    </citation>
    <scope>NUCLEOTIDE SEQUENCE [LARGE SCALE GENOMIC DNA]</scope>
    <source>
        <strain evidence="9">cv. 9930</strain>
    </source>
</reference>
<gene>
    <name evidence="8" type="ORF">Csa_1G391600</name>
</gene>
<dbReference type="GO" id="GO:0005886">
    <property type="term" value="C:plasma membrane"/>
    <property type="evidence" value="ECO:0007669"/>
    <property type="project" value="UniProtKB-SubCell"/>
</dbReference>
<dbReference type="Proteomes" id="UP000029981">
    <property type="component" value="Chromosome 1"/>
</dbReference>
<sequence length="57" mass="6870">MVLTVGLSSTTMASHPRRRHRRRKRCLLVLKRLKTRCYILRRCIFMLLCWHDDAVSD</sequence>
<keyword evidence="2" id="KW-0217">Developmental protein</keyword>
<evidence type="ECO:0000313" key="8">
    <source>
        <dbReference type="EMBL" id="KGN65377.1"/>
    </source>
</evidence>
<comment type="similarity">
    <text evidence="7">Belongs to the DVL/RTFL small polypeptides family.</text>
</comment>
<proteinExistence type="inferred from homology"/>
<dbReference type="EMBL" id="CM002922">
    <property type="protein sequence ID" value="KGN65377.1"/>
    <property type="molecule type" value="Genomic_DNA"/>
</dbReference>